<dbReference type="Proteomes" id="UP001233999">
    <property type="component" value="Unassembled WGS sequence"/>
</dbReference>
<evidence type="ECO:0000256" key="1">
    <source>
        <dbReference type="SAM" id="Phobius"/>
    </source>
</evidence>
<evidence type="ECO:0000313" key="2">
    <source>
        <dbReference type="EMBL" id="KAJ9585789.1"/>
    </source>
</evidence>
<feature type="transmembrane region" description="Helical" evidence="1">
    <location>
        <begin position="45"/>
        <end position="64"/>
    </location>
</feature>
<feature type="non-terminal residue" evidence="2">
    <location>
        <position position="66"/>
    </location>
</feature>
<accession>A0AAD7ZRZ2</accession>
<name>A0AAD7ZRZ2_DIPPU</name>
<keyword evidence="1" id="KW-0812">Transmembrane</keyword>
<protein>
    <submittedName>
        <fullName evidence="2">Uncharacterized protein</fullName>
    </submittedName>
</protein>
<reference evidence="2" key="2">
    <citation type="submission" date="2023-05" db="EMBL/GenBank/DDBJ databases">
        <authorList>
            <person name="Fouks B."/>
        </authorList>
    </citation>
    <scope>NUCLEOTIDE SEQUENCE</scope>
    <source>
        <strain evidence="2">Stay&amp;Tobe</strain>
        <tissue evidence="2">Testes</tissue>
    </source>
</reference>
<gene>
    <name evidence="2" type="ORF">L9F63_002426</name>
</gene>
<evidence type="ECO:0000313" key="3">
    <source>
        <dbReference type="Proteomes" id="UP001233999"/>
    </source>
</evidence>
<keyword evidence="3" id="KW-1185">Reference proteome</keyword>
<dbReference type="EMBL" id="JASPKZ010007249">
    <property type="protein sequence ID" value="KAJ9585789.1"/>
    <property type="molecule type" value="Genomic_DNA"/>
</dbReference>
<keyword evidence="1" id="KW-1133">Transmembrane helix</keyword>
<feature type="non-terminal residue" evidence="2">
    <location>
        <position position="1"/>
    </location>
</feature>
<proteinExistence type="predicted"/>
<sequence length="66" mass="7957">EQKMFYLWTPFTIVTNALHRFDIFFFVLEPFSSSFSVIINFRFNLSIAIIYILYRCFSIVCFRVPS</sequence>
<reference evidence="2" key="1">
    <citation type="journal article" date="2023" name="IScience">
        <title>Live-bearing cockroach genome reveals convergent evolutionary mechanisms linked to viviparity in insects and beyond.</title>
        <authorList>
            <person name="Fouks B."/>
            <person name="Harrison M.C."/>
            <person name="Mikhailova A.A."/>
            <person name="Marchal E."/>
            <person name="English S."/>
            <person name="Carruthers M."/>
            <person name="Jennings E.C."/>
            <person name="Chiamaka E.L."/>
            <person name="Frigard R.A."/>
            <person name="Pippel M."/>
            <person name="Attardo G.M."/>
            <person name="Benoit J.B."/>
            <person name="Bornberg-Bauer E."/>
            <person name="Tobe S.S."/>
        </authorList>
    </citation>
    <scope>NUCLEOTIDE SEQUENCE</scope>
    <source>
        <strain evidence="2">Stay&amp;Tobe</strain>
    </source>
</reference>
<keyword evidence="1" id="KW-0472">Membrane</keyword>
<comment type="caution">
    <text evidence="2">The sequence shown here is derived from an EMBL/GenBank/DDBJ whole genome shotgun (WGS) entry which is preliminary data.</text>
</comment>
<dbReference type="AlphaFoldDB" id="A0AAD7ZRZ2"/>
<organism evidence="2 3">
    <name type="scientific">Diploptera punctata</name>
    <name type="common">Pacific beetle cockroach</name>
    <dbReference type="NCBI Taxonomy" id="6984"/>
    <lineage>
        <taxon>Eukaryota</taxon>
        <taxon>Metazoa</taxon>
        <taxon>Ecdysozoa</taxon>
        <taxon>Arthropoda</taxon>
        <taxon>Hexapoda</taxon>
        <taxon>Insecta</taxon>
        <taxon>Pterygota</taxon>
        <taxon>Neoptera</taxon>
        <taxon>Polyneoptera</taxon>
        <taxon>Dictyoptera</taxon>
        <taxon>Blattodea</taxon>
        <taxon>Blaberoidea</taxon>
        <taxon>Blaberidae</taxon>
        <taxon>Diplopterinae</taxon>
        <taxon>Diploptera</taxon>
    </lineage>
</organism>